<evidence type="ECO:0000313" key="3">
    <source>
        <dbReference type="Proteomes" id="UP000460718"/>
    </source>
</evidence>
<comment type="caution">
    <text evidence="2">The sequence shown here is derived from an EMBL/GenBank/DDBJ whole genome shotgun (WGS) entry which is preliminary data.</text>
</comment>
<proteinExistence type="predicted"/>
<sequence>MYLFPLLVSGWGSMASTTRSENGPVKSATGMRCIRPARQGRASFPLPHLSQSRKYSSTSRCQPGQ</sequence>
<reference evidence="2 3" key="1">
    <citation type="submission" date="2018-09" db="EMBL/GenBank/DDBJ databases">
        <title>Genomic investigation of the strawberry pathogen Phytophthora fragariae indicates pathogenicity is determined by transcriptional variation in three key races.</title>
        <authorList>
            <person name="Adams T.M."/>
            <person name="Armitage A.D."/>
            <person name="Sobczyk M.K."/>
            <person name="Bates H.J."/>
            <person name="Dunwell J.M."/>
            <person name="Nellist C.F."/>
            <person name="Harrison R.J."/>
        </authorList>
    </citation>
    <scope>NUCLEOTIDE SEQUENCE [LARGE SCALE GENOMIC DNA]</scope>
    <source>
        <strain evidence="2 3">SCRP245</strain>
    </source>
</reference>
<organism evidence="2 3">
    <name type="scientific">Phytophthora fragariae</name>
    <dbReference type="NCBI Taxonomy" id="53985"/>
    <lineage>
        <taxon>Eukaryota</taxon>
        <taxon>Sar</taxon>
        <taxon>Stramenopiles</taxon>
        <taxon>Oomycota</taxon>
        <taxon>Peronosporomycetes</taxon>
        <taxon>Peronosporales</taxon>
        <taxon>Peronosporaceae</taxon>
        <taxon>Phytophthora</taxon>
    </lineage>
</organism>
<evidence type="ECO:0000256" key="1">
    <source>
        <dbReference type="SAM" id="MobiDB-lite"/>
    </source>
</evidence>
<name>A0A6A3GNW0_9STRA</name>
<dbReference type="Proteomes" id="UP000460718">
    <property type="component" value="Unassembled WGS sequence"/>
</dbReference>
<dbReference type="AlphaFoldDB" id="A0A6A3GNW0"/>
<feature type="region of interest" description="Disordered" evidence="1">
    <location>
        <begin position="38"/>
        <end position="65"/>
    </location>
</feature>
<accession>A0A6A3GNW0</accession>
<evidence type="ECO:0000313" key="2">
    <source>
        <dbReference type="EMBL" id="KAE8958126.1"/>
    </source>
</evidence>
<protein>
    <submittedName>
        <fullName evidence="2">Uncharacterized protein</fullName>
    </submittedName>
</protein>
<feature type="compositionally biased region" description="Polar residues" evidence="1">
    <location>
        <begin position="49"/>
        <end position="65"/>
    </location>
</feature>
<gene>
    <name evidence="2" type="ORF">PF011_g30893</name>
</gene>
<dbReference type="EMBL" id="QXFW01006940">
    <property type="protein sequence ID" value="KAE8958126.1"/>
    <property type="molecule type" value="Genomic_DNA"/>
</dbReference>